<dbReference type="RefSeq" id="WP_161984149.1">
    <property type="nucleotide sequence ID" value="NZ_AP021884.1"/>
</dbReference>
<organism evidence="1 2">
    <name type="scientific">Sulfuriferula plumbiphila</name>
    <dbReference type="NCBI Taxonomy" id="171865"/>
    <lineage>
        <taxon>Bacteria</taxon>
        <taxon>Pseudomonadati</taxon>
        <taxon>Pseudomonadota</taxon>
        <taxon>Betaproteobacteria</taxon>
        <taxon>Nitrosomonadales</taxon>
        <taxon>Sulfuricellaceae</taxon>
        <taxon>Sulfuriferula</taxon>
    </lineage>
</organism>
<protein>
    <submittedName>
        <fullName evidence="1">Uncharacterized protein</fullName>
    </submittedName>
</protein>
<dbReference type="AlphaFoldDB" id="A0A512L976"/>
<gene>
    <name evidence="1" type="ORF">TPL01_21840</name>
</gene>
<name>A0A512L976_9PROT</name>
<sequence>MNNPNIPALAVSGSSALLAINAPMLKRTKLAGIRRLGGAAATVAAQVPA</sequence>
<dbReference type="Proteomes" id="UP000321337">
    <property type="component" value="Unassembled WGS sequence"/>
</dbReference>
<keyword evidence="2" id="KW-1185">Reference proteome</keyword>
<comment type="caution">
    <text evidence="1">The sequence shown here is derived from an EMBL/GenBank/DDBJ whole genome shotgun (WGS) entry which is preliminary data.</text>
</comment>
<evidence type="ECO:0000313" key="2">
    <source>
        <dbReference type="Proteomes" id="UP000321337"/>
    </source>
</evidence>
<proteinExistence type="predicted"/>
<reference evidence="1 2" key="1">
    <citation type="submission" date="2019-07" db="EMBL/GenBank/DDBJ databases">
        <title>Whole genome shotgun sequence of Thiobacillus plumbophilus NBRC 107929.</title>
        <authorList>
            <person name="Hosoyama A."/>
            <person name="Uohara A."/>
            <person name="Ohji S."/>
            <person name="Ichikawa N."/>
        </authorList>
    </citation>
    <scope>NUCLEOTIDE SEQUENCE [LARGE SCALE GENOMIC DNA]</scope>
    <source>
        <strain evidence="1 2">NBRC 107929</strain>
    </source>
</reference>
<dbReference type="EMBL" id="BKAD01000023">
    <property type="protein sequence ID" value="GEP31046.1"/>
    <property type="molecule type" value="Genomic_DNA"/>
</dbReference>
<evidence type="ECO:0000313" key="1">
    <source>
        <dbReference type="EMBL" id="GEP31046.1"/>
    </source>
</evidence>
<accession>A0A512L976</accession>